<reference evidence="7" key="2">
    <citation type="submission" date="2016-04" db="UniProtKB">
        <authorList>
            <consortium name="EnsemblMetazoa"/>
        </authorList>
    </citation>
    <scope>IDENTIFICATION</scope>
</reference>
<feature type="transmembrane region" description="Helical" evidence="5">
    <location>
        <begin position="87"/>
        <end position="110"/>
    </location>
</feature>
<dbReference type="InterPro" id="IPR013057">
    <property type="entry name" value="AA_transpt_TM"/>
</dbReference>
<evidence type="ECO:0000256" key="4">
    <source>
        <dbReference type="ARBA" id="ARBA00023136"/>
    </source>
</evidence>
<dbReference type="STRING" id="12957.A0A158NX60"/>
<dbReference type="PANTHER" id="PTHR22950:SF349">
    <property type="entry name" value="AMINO ACID TRANSPORTER TRANSMEMBRANE DOMAIN-CONTAINING PROTEIN"/>
    <property type="match status" value="1"/>
</dbReference>
<reference evidence="8" key="1">
    <citation type="journal article" date="2011" name="PLoS Genet.">
        <title>The genome sequence of the leaf-cutter ant Atta cephalotes reveals insights into its obligate symbiotic lifestyle.</title>
        <authorList>
            <person name="Suen G."/>
            <person name="Teiling C."/>
            <person name="Li L."/>
            <person name="Holt C."/>
            <person name="Abouheif E."/>
            <person name="Bornberg-Bauer E."/>
            <person name="Bouffard P."/>
            <person name="Caldera E.J."/>
            <person name="Cash E."/>
            <person name="Cavanaugh A."/>
            <person name="Denas O."/>
            <person name="Elhaik E."/>
            <person name="Fave M.J."/>
            <person name="Gadau J."/>
            <person name="Gibson J.D."/>
            <person name="Graur D."/>
            <person name="Grubbs K.J."/>
            <person name="Hagen D.E."/>
            <person name="Harkins T.T."/>
            <person name="Helmkampf M."/>
            <person name="Hu H."/>
            <person name="Johnson B.R."/>
            <person name="Kim J."/>
            <person name="Marsh S.E."/>
            <person name="Moeller J.A."/>
            <person name="Munoz-Torres M.C."/>
            <person name="Murphy M.C."/>
            <person name="Naughton M.C."/>
            <person name="Nigam S."/>
            <person name="Overson R."/>
            <person name="Rajakumar R."/>
            <person name="Reese J.T."/>
            <person name="Scott J.J."/>
            <person name="Smith C.R."/>
            <person name="Tao S."/>
            <person name="Tsutsui N.D."/>
            <person name="Viljakainen L."/>
            <person name="Wissler L."/>
            <person name="Yandell M.D."/>
            <person name="Zimmer F."/>
            <person name="Taylor J."/>
            <person name="Slater S.C."/>
            <person name="Clifton S.W."/>
            <person name="Warren W.C."/>
            <person name="Elsik C.G."/>
            <person name="Smith C.D."/>
            <person name="Weinstock G.M."/>
            <person name="Gerardo N.M."/>
            <person name="Currie C.R."/>
        </authorList>
    </citation>
    <scope>NUCLEOTIDE SEQUENCE [LARGE SCALE GENOMIC DNA]</scope>
</reference>
<dbReference type="KEGG" id="acep:105625396"/>
<dbReference type="GO" id="GO:0015179">
    <property type="term" value="F:L-amino acid transmembrane transporter activity"/>
    <property type="evidence" value="ECO:0007669"/>
    <property type="project" value="TreeGrafter"/>
</dbReference>
<proteinExistence type="predicted"/>
<accession>A0A158NX60</accession>
<dbReference type="InParanoid" id="A0A158NX60"/>
<feature type="domain" description="Amino acid transporter transmembrane" evidence="6">
    <location>
        <begin position="2"/>
        <end position="256"/>
    </location>
</feature>
<keyword evidence="8" id="KW-1185">Reference proteome</keyword>
<name>A0A158NX60_ATTCE</name>
<evidence type="ECO:0000313" key="7">
    <source>
        <dbReference type="EnsemblMetazoa" id="XP_012062118.1"/>
    </source>
</evidence>
<dbReference type="EMBL" id="ADTU01029293">
    <property type="status" value="NOT_ANNOTATED_CDS"/>
    <property type="molecule type" value="Genomic_DNA"/>
</dbReference>
<organism evidence="7 8">
    <name type="scientific">Atta cephalotes</name>
    <name type="common">Leafcutter ant</name>
    <dbReference type="NCBI Taxonomy" id="12957"/>
    <lineage>
        <taxon>Eukaryota</taxon>
        <taxon>Metazoa</taxon>
        <taxon>Ecdysozoa</taxon>
        <taxon>Arthropoda</taxon>
        <taxon>Hexapoda</taxon>
        <taxon>Insecta</taxon>
        <taxon>Pterygota</taxon>
        <taxon>Neoptera</taxon>
        <taxon>Endopterygota</taxon>
        <taxon>Hymenoptera</taxon>
        <taxon>Apocrita</taxon>
        <taxon>Aculeata</taxon>
        <taxon>Formicoidea</taxon>
        <taxon>Formicidae</taxon>
        <taxon>Myrmicinae</taxon>
        <taxon>Atta</taxon>
    </lineage>
</organism>
<keyword evidence="4 5" id="KW-0472">Membrane</keyword>
<gene>
    <name evidence="7" type="primary">105625396</name>
</gene>
<dbReference type="GO" id="GO:0005774">
    <property type="term" value="C:vacuolar membrane"/>
    <property type="evidence" value="ECO:0007669"/>
    <property type="project" value="TreeGrafter"/>
</dbReference>
<evidence type="ECO:0000313" key="8">
    <source>
        <dbReference type="Proteomes" id="UP000005205"/>
    </source>
</evidence>
<dbReference type="AlphaFoldDB" id="A0A158NX60"/>
<keyword evidence="3 5" id="KW-1133">Transmembrane helix</keyword>
<feature type="transmembrane region" description="Helical" evidence="5">
    <location>
        <begin position="12"/>
        <end position="34"/>
    </location>
</feature>
<protein>
    <recommendedName>
        <fullName evidence="6">Amino acid transporter transmembrane domain-containing protein</fullName>
    </recommendedName>
</protein>
<sequence>MNMVKNLADIAPISIVGNILLLAAGLIGIVYALKDGIGDEWTTIGPNVELYPKFIGVVFFSMCSPGVILAIEHSMKKPWNYVKMCGILNWGITFLVIIHIFVGAIGYLKWGPTALGNFIRNHETLDGPTLAALIMQALAIYFTYGLQCYMPIRILNYSYAIPAIEKGTCKGTPFLWDLIIRFGITIITCILAAAIPKLDLFTGLVGGICISTLATLIPVILYILVHHEDFGKFKWRLILGISMFSIAFIAAVCAVTVNLILIVKYFKYG</sequence>
<keyword evidence="2 5" id="KW-0812">Transmembrane</keyword>
<dbReference type="Pfam" id="PF01490">
    <property type="entry name" value="Aa_trans"/>
    <property type="match status" value="1"/>
</dbReference>
<dbReference type="PANTHER" id="PTHR22950">
    <property type="entry name" value="AMINO ACID TRANSPORTER"/>
    <property type="match status" value="1"/>
</dbReference>
<dbReference type="OrthoDB" id="1684102at2759"/>
<feature type="transmembrane region" description="Helical" evidence="5">
    <location>
        <begin position="237"/>
        <end position="263"/>
    </location>
</feature>
<evidence type="ECO:0000256" key="5">
    <source>
        <dbReference type="SAM" id="Phobius"/>
    </source>
</evidence>
<dbReference type="eggNOG" id="KOG1304">
    <property type="taxonomic scope" value="Eukaryota"/>
</dbReference>
<feature type="transmembrane region" description="Helical" evidence="5">
    <location>
        <begin position="173"/>
        <end position="195"/>
    </location>
</feature>
<evidence type="ECO:0000256" key="3">
    <source>
        <dbReference type="ARBA" id="ARBA00022989"/>
    </source>
</evidence>
<comment type="subcellular location">
    <subcellularLocation>
        <location evidence="1">Membrane</location>
        <topology evidence="1">Multi-pass membrane protein</topology>
    </subcellularLocation>
</comment>
<evidence type="ECO:0000256" key="2">
    <source>
        <dbReference type="ARBA" id="ARBA00022692"/>
    </source>
</evidence>
<evidence type="ECO:0000256" key="1">
    <source>
        <dbReference type="ARBA" id="ARBA00004141"/>
    </source>
</evidence>
<dbReference type="EnsemblMetazoa" id="XM_012206728.1">
    <property type="protein sequence ID" value="XP_012062118.1"/>
    <property type="gene ID" value="LOC105625396"/>
</dbReference>
<evidence type="ECO:0000259" key="6">
    <source>
        <dbReference type="Pfam" id="PF01490"/>
    </source>
</evidence>
<feature type="transmembrane region" description="Helical" evidence="5">
    <location>
        <begin position="130"/>
        <end position="152"/>
    </location>
</feature>
<feature type="transmembrane region" description="Helical" evidence="5">
    <location>
        <begin position="54"/>
        <end position="75"/>
    </location>
</feature>
<feature type="transmembrane region" description="Helical" evidence="5">
    <location>
        <begin position="201"/>
        <end position="225"/>
    </location>
</feature>
<dbReference type="Proteomes" id="UP000005205">
    <property type="component" value="Unassembled WGS sequence"/>
</dbReference>